<accession>A0ABU6VQU2</accession>
<comment type="caution">
    <text evidence="2">The sequence shown here is derived from an EMBL/GenBank/DDBJ whole genome shotgun (WGS) entry which is preliminary data.</text>
</comment>
<evidence type="ECO:0000256" key="1">
    <source>
        <dbReference type="SAM" id="MobiDB-lite"/>
    </source>
</evidence>
<gene>
    <name evidence="2" type="ORF">PIB30_072131</name>
</gene>
<keyword evidence="3" id="KW-1185">Reference proteome</keyword>
<evidence type="ECO:0000313" key="3">
    <source>
        <dbReference type="Proteomes" id="UP001341840"/>
    </source>
</evidence>
<feature type="compositionally biased region" description="Polar residues" evidence="1">
    <location>
        <begin position="1"/>
        <end position="14"/>
    </location>
</feature>
<dbReference type="Proteomes" id="UP001341840">
    <property type="component" value="Unassembled WGS sequence"/>
</dbReference>
<dbReference type="EMBL" id="JASCZI010151882">
    <property type="protein sequence ID" value="MED6174770.1"/>
    <property type="molecule type" value="Genomic_DNA"/>
</dbReference>
<organism evidence="2 3">
    <name type="scientific">Stylosanthes scabra</name>
    <dbReference type="NCBI Taxonomy" id="79078"/>
    <lineage>
        <taxon>Eukaryota</taxon>
        <taxon>Viridiplantae</taxon>
        <taxon>Streptophyta</taxon>
        <taxon>Embryophyta</taxon>
        <taxon>Tracheophyta</taxon>
        <taxon>Spermatophyta</taxon>
        <taxon>Magnoliopsida</taxon>
        <taxon>eudicotyledons</taxon>
        <taxon>Gunneridae</taxon>
        <taxon>Pentapetalae</taxon>
        <taxon>rosids</taxon>
        <taxon>fabids</taxon>
        <taxon>Fabales</taxon>
        <taxon>Fabaceae</taxon>
        <taxon>Papilionoideae</taxon>
        <taxon>50 kb inversion clade</taxon>
        <taxon>dalbergioids sensu lato</taxon>
        <taxon>Dalbergieae</taxon>
        <taxon>Pterocarpus clade</taxon>
        <taxon>Stylosanthes</taxon>
    </lineage>
</organism>
<name>A0ABU6VQU2_9FABA</name>
<reference evidence="2 3" key="1">
    <citation type="journal article" date="2023" name="Plants (Basel)">
        <title>Bridging the Gap: Combining Genomics and Transcriptomics Approaches to Understand Stylosanthes scabra, an Orphan Legume from the Brazilian Caatinga.</title>
        <authorList>
            <person name="Ferreira-Neto J.R.C."/>
            <person name="da Silva M.D."/>
            <person name="Binneck E."/>
            <person name="de Melo N.F."/>
            <person name="da Silva R.H."/>
            <person name="de Melo A.L.T.M."/>
            <person name="Pandolfi V."/>
            <person name="Bustamante F.O."/>
            <person name="Brasileiro-Vidal A.C."/>
            <person name="Benko-Iseppon A.M."/>
        </authorList>
    </citation>
    <scope>NUCLEOTIDE SEQUENCE [LARGE SCALE GENOMIC DNA]</scope>
    <source>
        <tissue evidence="2">Leaves</tissue>
    </source>
</reference>
<protein>
    <submittedName>
        <fullName evidence="2">Uncharacterized protein</fullName>
    </submittedName>
</protein>
<sequence length="78" mass="9044">MMTCALSGTKNSTRNTRRPPHLIEPLMIRSYTSREAVPTTPVSGRKPHIRLGPSRDQTSRFITQHWRRCRGTRSVEHF</sequence>
<feature type="region of interest" description="Disordered" evidence="1">
    <location>
        <begin position="35"/>
        <end position="57"/>
    </location>
</feature>
<evidence type="ECO:0000313" key="2">
    <source>
        <dbReference type="EMBL" id="MED6174770.1"/>
    </source>
</evidence>
<proteinExistence type="predicted"/>
<feature type="region of interest" description="Disordered" evidence="1">
    <location>
        <begin position="1"/>
        <end position="21"/>
    </location>
</feature>